<dbReference type="Pfam" id="PF10723">
    <property type="entry name" value="RepB-RCR_reg"/>
    <property type="match status" value="1"/>
</dbReference>
<keyword evidence="2" id="KW-0615">Plasmid copy control</keyword>
<gene>
    <name evidence="8" type="ORF">WL1483_272</name>
</gene>
<proteinExistence type="predicted"/>
<evidence type="ECO:0000256" key="3">
    <source>
        <dbReference type="ARBA" id="ARBA00023015"/>
    </source>
</evidence>
<dbReference type="AlphaFoldDB" id="A0A0S2SDA8"/>
<dbReference type="GO" id="GO:0003677">
    <property type="term" value="F:DNA binding"/>
    <property type="evidence" value="ECO:0007669"/>
    <property type="project" value="UniProtKB-KW"/>
</dbReference>
<reference evidence="9" key="1">
    <citation type="submission" date="2015-10" db="EMBL/GenBank/DDBJ databases">
        <title>Complete Genome Sequence of Aeromonas schubertii strain WL1483.</title>
        <authorList>
            <person name="Liu L."/>
        </authorList>
    </citation>
    <scope>NUCLEOTIDE SEQUENCE [LARGE SCALE GENOMIC DNA]</scope>
    <source>
        <strain evidence="9">WL1483</strain>
    </source>
</reference>
<evidence type="ECO:0000256" key="6">
    <source>
        <dbReference type="ARBA" id="ARBA00031853"/>
    </source>
</evidence>
<evidence type="ECO:0000313" key="9">
    <source>
        <dbReference type="Proteomes" id="UP000058114"/>
    </source>
</evidence>
<evidence type="ECO:0000256" key="1">
    <source>
        <dbReference type="ARBA" id="ARBA00022491"/>
    </source>
</evidence>
<keyword evidence="5" id="KW-0804">Transcription</keyword>
<dbReference type="GO" id="GO:0006276">
    <property type="term" value="P:plasmid maintenance"/>
    <property type="evidence" value="ECO:0007669"/>
    <property type="project" value="UniProtKB-KW"/>
</dbReference>
<keyword evidence="1" id="KW-0678">Repressor</keyword>
<dbReference type="PATRIC" id="fig|652.5.peg.2206"/>
<organism evidence="8 9">
    <name type="scientific">Aeromonas schubertii</name>
    <dbReference type="NCBI Taxonomy" id="652"/>
    <lineage>
        <taxon>Bacteria</taxon>
        <taxon>Pseudomonadati</taxon>
        <taxon>Pseudomonadota</taxon>
        <taxon>Gammaproteobacteria</taxon>
        <taxon>Aeromonadales</taxon>
        <taxon>Aeromonadaceae</taxon>
        <taxon>Aeromonas</taxon>
    </lineage>
</organism>
<dbReference type="KEGG" id="asr:WL1483_272"/>
<evidence type="ECO:0000256" key="7">
    <source>
        <dbReference type="SAM" id="MobiDB-lite"/>
    </source>
</evidence>
<evidence type="ECO:0000256" key="2">
    <source>
        <dbReference type="ARBA" id="ARBA00022689"/>
    </source>
</evidence>
<sequence length="85" mass="10060">MEEMTLERNQTQETSPREALDSATRQRLHVRRKQETHARLQCWISRRHTERLTKLVGLLEDSQASLIEQAIDLLYAQEFPNEAEQ</sequence>
<reference evidence="8 9" key="2">
    <citation type="journal article" date="2016" name="Genome Announc.">
        <title>Complete Genome Sequence of the Highly Virulent Aeromonas schubertii Strain WL1483, Isolated from Diseased Snakehead Fish (Channa argus) in China.</title>
        <authorList>
            <person name="Liu L."/>
            <person name="Li N."/>
            <person name="Zhang D."/>
            <person name="Fu X."/>
            <person name="Shi C."/>
            <person name="Lin Q."/>
            <person name="Hao G."/>
        </authorList>
    </citation>
    <scope>NUCLEOTIDE SEQUENCE [LARGE SCALE GENOMIC DNA]</scope>
    <source>
        <strain evidence="8 9">WL1483</strain>
    </source>
</reference>
<evidence type="ECO:0000256" key="4">
    <source>
        <dbReference type="ARBA" id="ARBA00023125"/>
    </source>
</evidence>
<dbReference type="InterPro" id="IPR019661">
    <property type="entry name" value="RepA2"/>
</dbReference>
<dbReference type="EMBL" id="CP013067">
    <property type="protein sequence ID" value="ALP39691.1"/>
    <property type="molecule type" value="Genomic_DNA"/>
</dbReference>
<protein>
    <recommendedName>
        <fullName evidence="6">Protein CopB</fullName>
    </recommendedName>
</protein>
<name>A0A0S2SDA8_9GAMM</name>
<dbReference type="Proteomes" id="UP000058114">
    <property type="component" value="Chromosome"/>
</dbReference>
<evidence type="ECO:0000256" key="5">
    <source>
        <dbReference type="ARBA" id="ARBA00023163"/>
    </source>
</evidence>
<evidence type="ECO:0000313" key="8">
    <source>
        <dbReference type="EMBL" id="ALP39691.1"/>
    </source>
</evidence>
<keyword evidence="4" id="KW-0238">DNA-binding</keyword>
<feature type="region of interest" description="Disordered" evidence="7">
    <location>
        <begin position="1"/>
        <end position="32"/>
    </location>
</feature>
<accession>A0A0S2SDA8</accession>
<keyword evidence="3" id="KW-0805">Transcription regulation</keyword>